<gene>
    <name evidence="7" type="ORF">GIB67_036159</name>
</gene>
<dbReference type="Pfam" id="PF13086">
    <property type="entry name" value="AAA_11"/>
    <property type="match status" value="2"/>
</dbReference>
<evidence type="ECO:0008006" key="9">
    <source>
        <dbReference type="Google" id="ProtNLM"/>
    </source>
</evidence>
<feature type="domain" description="DNA2/NAM7 helicase helicase" evidence="5">
    <location>
        <begin position="411"/>
        <end position="486"/>
    </location>
</feature>
<dbReference type="Proteomes" id="UP000541444">
    <property type="component" value="Unassembled WGS sequence"/>
</dbReference>
<dbReference type="SUPFAM" id="SSF52540">
    <property type="entry name" value="P-loop containing nucleoside triphosphate hydrolases"/>
    <property type="match status" value="1"/>
</dbReference>
<dbReference type="CDD" id="cd18808">
    <property type="entry name" value="SF1_C_Upf1"/>
    <property type="match status" value="1"/>
</dbReference>
<dbReference type="OrthoDB" id="6513042at2759"/>
<comment type="caution">
    <text evidence="7">The sequence shown here is derived from an EMBL/GenBank/DDBJ whole genome shotgun (WGS) entry which is preliminary data.</text>
</comment>
<feature type="domain" description="DNA2/NAM7 helicase helicase" evidence="5">
    <location>
        <begin position="214"/>
        <end position="394"/>
    </location>
</feature>
<evidence type="ECO:0000313" key="8">
    <source>
        <dbReference type="Proteomes" id="UP000541444"/>
    </source>
</evidence>
<evidence type="ECO:0000256" key="1">
    <source>
        <dbReference type="ARBA" id="ARBA00022741"/>
    </source>
</evidence>
<dbReference type="InterPro" id="IPR041677">
    <property type="entry name" value="DNA2/NAM7_AAA_11"/>
</dbReference>
<proteinExistence type="predicted"/>
<dbReference type="EMBL" id="JACGCM010000971">
    <property type="protein sequence ID" value="KAF6163699.1"/>
    <property type="molecule type" value="Genomic_DNA"/>
</dbReference>
<dbReference type="PANTHER" id="PTHR10887:SF538">
    <property type="entry name" value="HELICASE MAGATAMA 3-RELATED"/>
    <property type="match status" value="1"/>
</dbReference>
<dbReference type="InterPro" id="IPR047187">
    <property type="entry name" value="SF1_C_Upf1"/>
</dbReference>
<dbReference type="GO" id="GO:0005694">
    <property type="term" value="C:chromosome"/>
    <property type="evidence" value="ECO:0007669"/>
    <property type="project" value="UniProtKB-ARBA"/>
</dbReference>
<organism evidence="7 8">
    <name type="scientific">Kingdonia uniflora</name>
    <dbReference type="NCBI Taxonomy" id="39325"/>
    <lineage>
        <taxon>Eukaryota</taxon>
        <taxon>Viridiplantae</taxon>
        <taxon>Streptophyta</taxon>
        <taxon>Embryophyta</taxon>
        <taxon>Tracheophyta</taxon>
        <taxon>Spermatophyta</taxon>
        <taxon>Magnoliopsida</taxon>
        <taxon>Ranunculales</taxon>
        <taxon>Circaeasteraceae</taxon>
        <taxon>Kingdonia</taxon>
    </lineage>
</organism>
<dbReference type="InterPro" id="IPR027417">
    <property type="entry name" value="P-loop_NTPase"/>
</dbReference>
<protein>
    <recommendedName>
        <fullName evidence="9">Helicase MAGATAMA 3</fullName>
    </recommendedName>
</protein>
<keyword evidence="4" id="KW-0067">ATP-binding</keyword>
<keyword evidence="2" id="KW-0378">Hydrolase</keyword>
<evidence type="ECO:0000256" key="3">
    <source>
        <dbReference type="ARBA" id="ARBA00022806"/>
    </source>
</evidence>
<accession>A0A7J7N8Y8</accession>
<dbReference type="GO" id="GO:0004386">
    <property type="term" value="F:helicase activity"/>
    <property type="evidence" value="ECO:0007669"/>
    <property type="project" value="UniProtKB-KW"/>
</dbReference>
<evidence type="ECO:0000259" key="6">
    <source>
        <dbReference type="Pfam" id="PF13087"/>
    </source>
</evidence>
<dbReference type="GO" id="GO:0016787">
    <property type="term" value="F:hydrolase activity"/>
    <property type="evidence" value="ECO:0007669"/>
    <property type="project" value="UniProtKB-KW"/>
</dbReference>
<evidence type="ECO:0000256" key="2">
    <source>
        <dbReference type="ARBA" id="ARBA00022801"/>
    </source>
</evidence>
<dbReference type="PANTHER" id="PTHR10887">
    <property type="entry name" value="DNA2/NAM7 HELICASE FAMILY"/>
    <property type="match status" value="1"/>
</dbReference>
<dbReference type="GO" id="GO:0005524">
    <property type="term" value="F:ATP binding"/>
    <property type="evidence" value="ECO:0007669"/>
    <property type="project" value="UniProtKB-KW"/>
</dbReference>
<evidence type="ECO:0000313" key="7">
    <source>
        <dbReference type="EMBL" id="KAF6163699.1"/>
    </source>
</evidence>
<dbReference type="InterPro" id="IPR045055">
    <property type="entry name" value="DNA2/NAM7-like"/>
</dbReference>
<evidence type="ECO:0000256" key="4">
    <source>
        <dbReference type="ARBA" id="ARBA00022840"/>
    </source>
</evidence>
<sequence>MMDKNKDAYARFNKIVLSWDYFDLHKQSLKRDKGASLGLDKVKLKYKDTEDYISTFESLLFEEVKAQIVQGRNIADVTGMILGAVITCNEASGFYLPVVAYMQDESESISENDLLLLCKDKYQPEESILPSTYAFALVLNREGGNHFKLCTFLAGEVQKTNTDDVKHSARLQRLHSVFTAPDGDKRGVYILKVCSEDGAWKIPKPLMESLENNHNASQLDAIRAGLSRRAFVLIQGPPGTGKTQTILGLLSAILHATPSRVQSKEGSRDLRRGPELHIINKYNHWKQASPWLYDINPRDKIVPIDGDDGYFPTTGNEFKPEVVNSNRKYRVRVLVCAPSNSALDEIVLRVMRTGIRDENDHIYNPKIVRIGLKPHHSVQAVSMDYLVQQKLSGIDQSIADAKKHGATGGDRDSIRASVLSEAAIVFSTLSFSGSNLFSKLNHVFDVVIIDEAAQAVEPATLVPLANGCKQVFLVGDPDQLPATVISTIAEKHGYGMSLFKRFQKAEYPVQILKTQYRMHPEIRYFPSKEFYKNELEDGPDVKDETQRSWHDYRCFGPFCFFDIEEGVESQPSGSGSFVNKDEVEFVLLMYKNLVTRYPELKPSQNNNDPDYSSSSQIAIISPYGDQTKLFRDGFRDQFGVESNKLVDINTVDGFQGREKDVAIFSCVRANKNKSIGFVADSRRMNVGITRARSSILVVGSASTLKQDEHWCNLVKNAEERQCIFKASLRFENNDFEVSQIIVIFFNPWICHILYIYSNGESNTINYGNQDVGVDDGGDGGMDDD</sequence>
<dbReference type="Pfam" id="PF13087">
    <property type="entry name" value="AAA_12"/>
    <property type="match status" value="1"/>
</dbReference>
<dbReference type="FunFam" id="3.40.50.300:FF:000326">
    <property type="entry name" value="P-loop containing nucleoside triphosphate hydrolase"/>
    <property type="match status" value="1"/>
</dbReference>
<evidence type="ECO:0000259" key="5">
    <source>
        <dbReference type="Pfam" id="PF13086"/>
    </source>
</evidence>
<reference evidence="7 8" key="1">
    <citation type="journal article" date="2020" name="IScience">
        <title>Genome Sequencing of the Endangered Kingdonia uniflora (Circaeasteraceae, Ranunculales) Reveals Potential Mechanisms of Evolutionary Specialization.</title>
        <authorList>
            <person name="Sun Y."/>
            <person name="Deng T."/>
            <person name="Zhang A."/>
            <person name="Moore M.J."/>
            <person name="Landis J.B."/>
            <person name="Lin N."/>
            <person name="Zhang H."/>
            <person name="Zhang X."/>
            <person name="Huang J."/>
            <person name="Zhang X."/>
            <person name="Sun H."/>
            <person name="Wang H."/>
        </authorList>
    </citation>
    <scope>NUCLEOTIDE SEQUENCE [LARGE SCALE GENOMIC DNA]</scope>
    <source>
        <strain evidence="7">TB1705</strain>
        <tissue evidence="7">Leaf</tissue>
    </source>
</reference>
<keyword evidence="3" id="KW-0347">Helicase</keyword>
<dbReference type="InterPro" id="IPR041679">
    <property type="entry name" value="DNA2/NAM7-like_C"/>
</dbReference>
<dbReference type="Gene3D" id="3.40.50.300">
    <property type="entry name" value="P-loop containing nucleotide triphosphate hydrolases"/>
    <property type="match status" value="2"/>
</dbReference>
<keyword evidence="1" id="KW-0547">Nucleotide-binding</keyword>
<name>A0A7J7N8Y8_9MAGN</name>
<dbReference type="AlphaFoldDB" id="A0A7J7N8Y8"/>
<feature type="domain" description="DNA2/NAM7 helicase-like C-terminal" evidence="6">
    <location>
        <begin position="494"/>
        <end position="701"/>
    </location>
</feature>
<dbReference type="CDD" id="cd18042">
    <property type="entry name" value="DEXXQc_SETX"/>
    <property type="match status" value="1"/>
</dbReference>
<keyword evidence="8" id="KW-1185">Reference proteome</keyword>